<evidence type="ECO:0000313" key="3">
    <source>
        <dbReference type="Proteomes" id="UP000816034"/>
    </source>
</evidence>
<reference evidence="2 3" key="1">
    <citation type="journal article" date="2018" name="BMC Genomics">
        <title>The genome of Naegleria lovaniensis, the basis for a comparative approach to unravel pathogenicity factors of the human pathogenic amoeba N. fowleri.</title>
        <authorList>
            <person name="Liechti N."/>
            <person name="Schurch N."/>
            <person name="Bruggmann R."/>
            <person name="Wittwer M."/>
        </authorList>
    </citation>
    <scope>NUCLEOTIDE SEQUENCE [LARGE SCALE GENOMIC DNA]</scope>
    <source>
        <strain evidence="2 3">ATCC 30569</strain>
    </source>
</reference>
<dbReference type="PANTHER" id="PTHR34078:SF3">
    <property type="entry name" value="TRANSMEMBRANE PROTEIN"/>
    <property type="match status" value="1"/>
</dbReference>
<feature type="transmembrane region" description="Helical" evidence="1">
    <location>
        <begin position="58"/>
        <end position="75"/>
    </location>
</feature>
<dbReference type="RefSeq" id="XP_044554931.1">
    <property type="nucleotide sequence ID" value="XM_044699821.1"/>
</dbReference>
<dbReference type="GeneID" id="68102068"/>
<evidence type="ECO:0008006" key="4">
    <source>
        <dbReference type="Google" id="ProtNLM"/>
    </source>
</evidence>
<keyword evidence="1" id="KW-1133">Transmembrane helix</keyword>
<dbReference type="EMBL" id="PYSW02000003">
    <property type="protein sequence ID" value="KAG2393037.1"/>
    <property type="molecule type" value="Genomic_DNA"/>
</dbReference>
<gene>
    <name evidence="2" type="ORF">C9374_009614</name>
</gene>
<dbReference type="AlphaFoldDB" id="A0AA88KR95"/>
<dbReference type="PANTHER" id="PTHR34078">
    <property type="entry name" value="EXPRESSED PROTEIN"/>
    <property type="match status" value="1"/>
</dbReference>
<evidence type="ECO:0000256" key="1">
    <source>
        <dbReference type="SAM" id="Phobius"/>
    </source>
</evidence>
<keyword evidence="1" id="KW-0812">Transmembrane</keyword>
<proteinExistence type="predicted"/>
<comment type="caution">
    <text evidence="2">The sequence shown here is derived from an EMBL/GenBank/DDBJ whole genome shotgun (WGS) entry which is preliminary data.</text>
</comment>
<evidence type="ECO:0000313" key="2">
    <source>
        <dbReference type="EMBL" id="KAG2393037.1"/>
    </source>
</evidence>
<protein>
    <recommendedName>
        <fullName evidence="4">Transmembrane protein</fullName>
    </recommendedName>
</protein>
<dbReference type="Proteomes" id="UP000816034">
    <property type="component" value="Unassembled WGS sequence"/>
</dbReference>
<feature type="transmembrane region" description="Helical" evidence="1">
    <location>
        <begin position="96"/>
        <end position="125"/>
    </location>
</feature>
<sequence>MDAKQPLYTGQAQFVQQPPSQQYPPQGYYVDPNQQVVTYQQTTTVAAAREPNEEDANTAMIMFVIGFFFGLLWIVNFAMYRNSPNYRAQQFAKYSLYAFIISLIFAVVLIVFSIVLPIIVTAAAVSTH</sequence>
<accession>A0AA88KR95</accession>
<name>A0AA88KR95_NAELO</name>
<keyword evidence="1" id="KW-0472">Membrane</keyword>
<keyword evidence="3" id="KW-1185">Reference proteome</keyword>
<organism evidence="2 3">
    <name type="scientific">Naegleria lovaniensis</name>
    <name type="common">Amoeba</name>
    <dbReference type="NCBI Taxonomy" id="51637"/>
    <lineage>
        <taxon>Eukaryota</taxon>
        <taxon>Discoba</taxon>
        <taxon>Heterolobosea</taxon>
        <taxon>Tetramitia</taxon>
        <taxon>Eutetramitia</taxon>
        <taxon>Vahlkampfiidae</taxon>
        <taxon>Naegleria</taxon>
    </lineage>
</organism>